<evidence type="ECO:0000256" key="1">
    <source>
        <dbReference type="SAM" id="MobiDB-lite"/>
    </source>
</evidence>
<name>A0ABD1VZN9_9LAMI</name>
<comment type="caution">
    <text evidence="2">The sequence shown here is derived from an EMBL/GenBank/DDBJ whole genome shotgun (WGS) entry which is preliminary data.</text>
</comment>
<dbReference type="AlphaFoldDB" id="A0ABD1VZN9"/>
<sequence length="237" mass="26350">MATKRSRKKRPPSSSSEEEAPQATWIDRCPVLIGKNVDLASFTFDVPSFHIEDLFVSMGRVSILTLNDNVYLSIVKDFYKKMTFSSGTVSFHDSVTLPPKATDTINTTTLKCMKIIEKDEQWVAQSKGFDDELGPSTLSFEGGEEMDEAEDEDEPLPKPRSQRPSSSTSYFTEHHFNLLNGRIDSLTSSIEGLHHAAEDLRHTIGTLQQSMDGMTSLLQALHSCLDAMILPPPPPES</sequence>
<gene>
    <name evidence="2" type="ORF">Adt_03832</name>
</gene>
<evidence type="ECO:0000313" key="3">
    <source>
        <dbReference type="Proteomes" id="UP001604336"/>
    </source>
</evidence>
<dbReference type="Proteomes" id="UP001604336">
    <property type="component" value="Unassembled WGS sequence"/>
</dbReference>
<reference evidence="3" key="1">
    <citation type="submission" date="2024-07" db="EMBL/GenBank/DDBJ databases">
        <title>Two chromosome-level genome assemblies of Korean endemic species Abeliophyllum distichum and Forsythia ovata (Oleaceae).</title>
        <authorList>
            <person name="Jang H."/>
        </authorList>
    </citation>
    <scope>NUCLEOTIDE SEQUENCE [LARGE SCALE GENOMIC DNA]</scope>
</reference>
<feature type="compositionally biased region" description="Basic residues" evidence="1">
    <location>
        <begin position="1"/>
        <end position="11"/>
    </location>
</feature>
<protein>
    <submittedName>
        <fullName evidence="2">Uncharacterized protein</fullName>
    </submittedName>
</protein>
<evidence type="ECO:0000313" key="2">
    <source>
        <dbReference type="EMBL" id="KAL2542854.1"/>
    </source>
</evidence>
<accession>A0ABD1VZN9</accession>
<feature type="region of interest" description="Disordered" evidence="1">
    <location>
        <begin position="1"/>
        <end position="22"/>
    </location>
</feature>
<keyword evidence="3" id="KW-1185">Reference proteome</keyword>
<dbReference type="EMBL" id="JBFOLK010000001">
    <property type="protein sequence ID" value="KAL2542854.1"/>
    <property type="molecule type" value="Genomic_DNA"/>
</dbReference>
<feature type="region of interest" description="Disordered" evidence="1">
    <location>
        <begin position="129"/>
        <end position="169"/>
    </location>
</feature>
<proteinExistence type="predicted"/>
<organism evidence="2 3">
    <name type="scientific">Abeliophyllum distichum</name>
    <dbReference type="NCBI Taxonomy" id="126358"/>
    <lineage>
        <taxon>Eukaryota</taxon>
        <taxon>Viridiplantae</taxon>
        <taxon>Streptophyta</taxon>
        <taxon>Embryophyta</taxon>
        <taxon>Tracheophyta</taxon>
        <taxon>Spermatophyta</taxon>
        <taxon>Magnoliopsida</taxon>
        <taxon>eudicotyledons</taxon>
        <taxon>Gunneridae</taxon>
        <taxon>Pentapetalae</taxon>
        <taxon>asterids</taxon>
        <taxon>lamiids</taxon>
        <taxon>Lamiales</taxon>
        <taxon>Oleaceae</taxon>
        <taxon>Forsythieae</taxon>
        <taxon>Abeliophyllum</taxon>
    </lineage>
</organism>
<feature type="compositionally biased region" description="Acidic residues" evidence="1">
    <location>
        <begin position="142"/>
        <end position="154"/>
    </location>
</feature>